<dbReference type="InterPro" id="IPR012334">
    <property type="entry name" value="Pectin_lyas_fold"/>
</dbReference>
<keyword evidence="3" id="KW-1185">Reference proteome</keyword>
<dbReference type="Proteomes" id="UP000286100">
    <property type="component" value="Unassembled WGS sequence"/>
</dbReference>
<dbReference type="InterPro" id="IPR011050">
    <property type="entry name" value="Pectin_lyase_fold/virulence"/>
</dbReference>
<dbReference type="InterPro" id="IPR024535">
    <property type="entry name" value="RHGA/B-epi-like_pectate_lyase"/>
</dbReference>
<name>A0A418W756_9SPHN</name>
<proteinExistence type="predicted"/>
<evidence type="ECO:0000313" key="2">
    <source>
        <dbReference type="EMBL" id="RJF85797.1"/>
    </source>
</evidence>
<accession>A0A418W756</accession>
<protein>
    <recommendedName>
        <fullName evidence="1">Rhamnogalacturonase A/B/Epimerase-like pectate lyase domain-containing protein</fullName>
    </recommendedName>
</protein>
<dbReference type="EMBL" id="QYUM01000004">
    <property type="protein sequence ID" value="RJF85797.1"/>
    <property type="molecule type" value="Genomic_DNA"/>
</dbReference>
<gene>
    <name evidence="2" type="ORF">D3876_18145</name>
</gene>
<dbReference type="Gene3D" id="2.160.20.10">
    <property type="entry name" value="Single-stranded right-handed beta-helix, Pectin lyase-like"/>
    <property type="match status" value="1"/>
</dbReference>
<dbReference type="Pfam" id="PF12708">
    <property type="entry name" value="Pect-lyase_RHGA_epim"/>
    <property type="match status" value="1"/>
</dbReference>
<organism evidence="2 3">
    <name type="scientific">Sphingomonas cavernae</name>
    <dbReference type="NCBI Taxonomy" id="2320861"/>
    <lineage>
        <taxon>Bacteria</taxon>
        <taxon>Pseudomonadati</taxon>
        <taxon>Pseudomonadota</taxon>
        <taxon>Alphaproteobacteria</taxon>
        <taxon>Sphingomonadales</taxon>
        <taxon>Sphingomonadaceae</taxon>
        <taxon>Sphingomonas</taxon>
    </lineage>
</organism>
<evidence type="ECO:0000313" key="3">
    <source>
        <dbReference type="Proteomes" id="UP000286100"/>
    </source>
</evidence>
<reference evidence="2 3" key="1">
    <citation type="submission" date="2018-09" db="EMBL/GenBank/DDBJ databases">
        <authorList>
            <person name="Zhu H."/>
        </authorList>
    </citation>
    <scope>NUCLEOTIDE SEQUENCE [LARGE SCALE GENOMIC DNA]</scope>
    <source>
        <strain evidence="2 3">K2R01-6</strain>
    </source>
</reference>
<dbReference type="AlphaFoldDB" id="A0A418W756"/>
<comment type="caution">
    <text evidence="2">The sequence shown here is derived from an EMBL/GenBank/DDBJ whole genome shotgun (WGS) entry which is preliminary data.</text>
</comment>
<dbReference type="RefSeq" id="WP_119764894.1">
    <property type="nucleotide sequence ID" value="NZ_QYUM01000004.1"/>
</dbReference>
<sequence>MVDVTKEELIAASGASLVGFKQNTTVASTRTVEAKLREAVSVRDYGAVGDGSTDDSDAINAAIASALTIGGTLFFPKGFYRVVRTLNIGLQVYTNYQQPIDSIGWEGCSLNTANKAANASKKRLDVVGEAGAVIIGDFTTTAPTPIIAYNLDNDTLEETGSIRNLTVITANQFSSGKITPTAYDGNNLIGLFTGRGAKIVDKINYYGCGYGHVSLSSYWCTHQNLEAFNCGRGFTFTEMNAGLHNS</sequence>
<dbReference type="SUPFAM" id="SSF51126">
    <property type="entry name" value="Pectin lyase-like"/>
    <property type="match status" value="1"/>
</dbReference>
<feature type="domain" description="Rhamnogalacturonase A/B/Epimerase-like pectate lyase" evidence="1">
    <location>
        <begin position="40"/>
        <end position="235"/>
    </location>
</feature>
<evidence type="ECO:0000259" key="1">
    <source>
        <dbReference type="Pfam" id="PF12708"/>
    </source>
</evidence>
<dbReference type="OrthoDB" id="5461292at2"/>